<dbReference type="GO" id="GO:0004739">
    <property type="term" value="F:pyruvate dehydrogenase (acetyl-transferring) activity"/>
    <property type="evidence" value="ECO:0007669"/>
    <property type="project" value="UniProtKB-UniRule"/>
</dbReference>
<gene>
    <name evidence="5" type="primary">pdhA</name>
    <name evidence="5" type="ORF">DX912_04570</name>
</gene>
<organism evidence="5 6">
    <name type="scientific">Lysobacter soli</name>
    <dbReference type="NCBI Taxonomy" id="453783"/>
    <lineage>
        <taxon>Bacteria</taxon>
        <taxon>Pseudomonadati</taxon>
        <taxon>Pseudomonadota</taxon>
        <taxon>Gammaproteobacteria</taxon>
        <taxon>Lysobacterales</taxon>
        <taxon>Lysobacteraceae</taxon>
        <taxon>Lysobacter</taxon>
    </lineage>
</organism>
<accession>A0A3D8VH97</accession>
<dbReference type="EC" id="1.2.4.1" evidence="4"/>
<dbReference type="InterPro" id="IPR050771">
    <property type="entry name" value="Alpha-ketoacid_DH_E1_comp"/>
</dbReference>
<protein>
    <recommendedName>
        <fullName evidence="4">Pyruvate dehydrogenase E1 component subunit alpha</fullName>
        <ecNumber evidence="4">1.2.4.1</ecNumber>
    </recommendedName>
</protein>
<dbReference type="NCBIfam" id="TIGR03181">
    <property type="entry name" value="PDH_E1_alph_x"/>
    <property type="match status" value="1"/>
</dbReference>
<dbReference type="OrthoDB" id="9766715at2"/>
<comment type="caution">
    <text evidence="5">The sequence shown here is derived from an EMBL/GenBank/DDBJ whole genome shotgun (WGS) entry which is preliminary data.</text>
</comment>
<dbReference type="Gene3D" id="3.40.50.970">
    <property type="match status" value="1"/>
</dbReference>
<dbReference type="Proteomes" id="UP000256829">
    <property type="component" value="Unassembled WGS sequence"/>
</dbReference>
<dbReference type="InterPro" id="IPR029061">
    <property type="entry name" value="THDP-binding"/>
</dbReference>
<keyword evidence="2 4" id="KW-0560">Oxidoreductase</keyword>
<sequence>MTVAATFEIEYLQYLGADGKPVAELPAAFRDPKALLPLFKQMLFVRTFDAKAIALQRTGKLGTYASCLGHEATHVGIGASMQPDDVFAPSYREYGAQFMRGVLPREVLLYWGGDERGNDFSGPKQDYAWCVPISTQCLHAAGAALKFKLMKQKQLAVACCGDGGSSKTDFYAALNSAGAYQLPLILCVVNNGWAISVPRSAQTGAKTLAQKGLAGGLHCLQVDGNDLIAVLEGMRRASERARSGEGGSVIEFMTYRLHDHTTADDARRYRDESEVKDAWTREPIARLRAYLTAQGVWSEDEEKAWAEECGKKVDVEINAYLETPVQPVEAMFDYLYADPPPDLLAQRAFALAQEGR</sequence>
<comment type="function">
    <text evidence="4">The pyruvate dehydrogenase complex catalyzes the overall conversion of pyruvate to acetyl-CoA and CO(2). It contains multiple copies of three enzymatic components: pyruvate dehydrogenase (E1), dihydrolipoamide acetyltransferase (E2) and lipoamide dehydrogenase (E3).</text>
</comment>
<comment type="catalytic activity">
    <reaction evidence="4">
        <text>N(6)-[(R)-lipoyl]-L-lysyl-[protein] + pyruvate + H(+) = N(6)-[(R)-S(8)-acetyldihydrolipoyl]-L-lysyl-[protein] + CO2</text>
        <dbReference type="Rhea" id="RHEA:19189"/>
        <dbReference type="Rhea" id="RHEA-COMP:10474"/>
        <dbReference type="Rhea" id="RHEA-COMP:10478"/>
        <dbReference type="ChEBI" id="CHEBI:15361"/>
        <dbReference type="ChEBI" id="CHEBI:15378"/>
        <dbReference type="ChEBI" id="CHEBI:16526"/>
        <dbReference type="ChEBI" id="CHEBI:83099"/>
        <dbReference type="ChEBI" id="CHEBI:83111"/>
        <dbReference type="EC" id="1.2.4.1"/>
    </reaction>
</comment>
<dbReference type="Pfam" id="PF00676">
    <property type="entry name" value="E1_dh"/>
    <property type="match status" value="1"/>
</dbReference>
<evidence type="ECO:0000256" key="3">
    <source>
        <dbReference type="ARBA" id="ARBA00023052"/>
    </source>
</evidence>
<evidence type="ECO:0000313" key="6">
    <source>
        <dbReference type="Proteomes" id="UP000256829"/>
    </source>
</evidence>
<evidence type="ECO:0000313" key="5">
    <source>
        <dbReference type="EMBL" id="RDY68774.1"/>
    </source>
</evidence>
<evidence type="ECO:0000256" key="2">
    <source>
        <dbReference type="ARBA" id="ARBA00023002"/>
    </source>
</evidence>
<dbReference type="GO" id="GO:0009083">
    <property type="term" value="P:branched-chain amino acid catabolic process"/>
    <property type="evidence" value="ECO:0007669"/>
    <property type="project" value="TreeGrafter"/>
</dbReference>
<dbReference type="EMBL" id="QTJR01000002">
    <property type="protein sequence ID" value="RDY68774.1"/>
    <property type="molecule type" value="Genomic_DNA"/>
</dbReference>
<name>A0A3D8VH97_9GAMM</name>
<reference evidence="5 6" key="1">
    <citation type="submission" date="2018-08" db="EMBL/GenBank/DDBJ databases">
        <title>Lysobacter soli KCTC 22011, whole genome shotgun sequence.</title>
        <authorList>
            <person name="Zhang X."/>
            <person name="Feng G."/>
            <person name="Zhu H."/>
        </authorList>
    </citation>
    <scope>NUCLEOTIDE SEQUENCE [LARGE SCALE GENOMIC DNA]</scope>
    <source>
        <strain evidence="5 6">KCTC 22011</strain>
    </source>
</reference>
<dbReference type="InterPro" id="IPR001017">
    <property type="entry name" value="DH_E1"/>
</dbReference>
<comment type="subunit">
    <text evidence="4">Heterodimer of an alpha and a beta chain.</text>
</comment>
<dbReference type="PANTHER" id="PTHR43380">
    <property type="entry name" value="2-OXOISOVALERATE DEHYDROGENASE SUBUNIT ALPHA, MITOCHONDRIAL"/>
    <property type="match status" value="1"/>
</dbReference>
<dbReference type="PANTHER" id="PTHR43380:SF1">
    <property type="entry name" value="2-OXOISOVALERATE DEHYDROGENASE SUBUNIT ALPHA, MITOCHONDRIAL"/>
    <property type="match status" value="1"/>
</dbReference>
<evidence type="ECO:0000256" key="4">
    <source>
        <dbReference type="RuleBase" id="RU366007"/>
    </source>
</evidence>
<dbReference type="RefSeq" id="WP_115841289.1">
    <property type="nucleotide sequence ID" value="NZ_CP046603.1"/>
</dbReference>
<dbReference type="AlphaFoldDB" id="A0A3D8VH97"/>
<dbReference type="CDD" id="cd02000">
    <property type="entry name" value="TPP_E1_PDC_ADC_BCADC"/>
    <property type="match status" value="1"/>
</dbReference>
<keyword evidence="3 4" id="KW-0786">Thiamine pyrophosphate</keyword>
<keyword evidence="6" id="KW-1185">Reference proteome</keyword>
<dbReference type="SUPFAM" id="SSF52518">
    <property type="entry name" value="Thiamin diphosphate-binding fold (THDP-binding)"/>
    <property type="match status" value="1"/>
</dbReference>
<comment type="cofactor">
    <cofactor evidence="1 4">
        <name>thiamine diphosphate</name>
        <dbReference type="ChEBI" id="CHEBI:58937"/>
    </cofactor>
</comment>
<keyword evidence="4 5" id="KW-0670">Pyruvate</keyword>
<evidence type="ECO:0000256" key="1">
    <source>
        <dbReference type="ARBA" id="ARBA00001964"/>
    </source>
</evidence>
<dbReference type="InterPro" id="IPR017596">
    <property type="entry name" value="PdhA/BkdA"/>
</dbReference>
<proteinExistence type="predicted"/>